<feature type="domain" description="HTH luxR-type" evidence="2">
    <location>
        <begin position="19"/>
        <end position="74"/>
    </location>
</feature>
<keyword evidence="4" id="KW-1185">Reference proteome</keyword>
<gene>
    <name evidence="3" type="ORF">GCM10010104_46600</name>
</gene>
<evidence type="ECO:0000256" key="1">
    <source>
        <dbReference type="SAM" id="MobiDB-lite"/>
    </source>
</evidence>
<accession>A0ABN3DZ29</accession>
<dbReference type="SMART" id="SM00421">
    <property type="entry name" value="HTH_LUXR"/>
    <property type="match status" value="1"/>
</dbReference>
<dbReference type="InterPro" id="IPR000792">
    <property type="entry name" value="Tscrpt_reg_LuxR_C"/>
</dbReference>
<sequence length="79" mass="8610">MPVRTRPPGSRAAAPCAGPAGPAATARRTARGRGRPHREVAQRLTVSTRTADCHLRNVFAVLGVRSRIELARMVDRELR</sequence>
<dbReference type="EMBL" id="BAAART010000099">
    <property type="protein sequence ID" value="GAA2244952.1"/>
    <property type="molecule type" value="Genomic_DNA"/>
</dbReference>
<dbReference type="Proteomes" id="UP001501474">
    <property type="component" value="Unassembled WGS sequence"/>
</dbReference>
<dbReference type="SUPFAM" id="SSF46894">
    <property type="entry name" value="C-terminal effector domain of the bipartite response regulators"/>
    <property type="match status" value="1"/>
</dbReference>
<reference evidence="3 4" key="1">
    <citation type="journal article" date="2019" name="Int. J. Syst. Evol. Microbiol.">
        <title>The Global Catalogue of Microorganisms (GCM) 10K type strain sequencing project: providing services to taxonomists for standard genome sequencing and annotation.</title>
        <authorList>
            <consortium name="The Broad Institute Genomics Platform"/>
            <consortium name="The Broad Institute Genome Sequencing Center for Infectious Disease"/>
            <person name="Wu L."/>
            <person name="Ma J."/>
        </authorList>
    </citation>
    <scope>NUCLEOTIDE SEQUENCE [LARGE SCALE GENOMIC DNA]</scope>
    <source>
        <strain evidence="3 4">JCM 3053</strain>
    </source>
</reference>
<evidence type="ECO:0000313" key="3">
    <source>
        <dbReference type="EMBL" id="GAA2244952.1"/>
    </source>
</evidence>
<name>A0ABN3DZ29_9ACTN</name>
<dbReference type="Gene3D" id="1.10.10.10">
    <property type="entry name" value="Winged helix-like DNA-binding domain superfamily/Winged helix DNA-binding domain"/>
    <property type="match status" value="1"/>
</dbReference>
<proteinExistence type="predicted"/>
<feature type="region of interest" description="Disordered" evidence="1">
    <location>
        <begin position="1"/>
        <end position="43"/>
    </location>
</feature>
<dbReference type="InterPro" id="IPR016032">
    <property type="entry name" value="Sig_transdc_resp-reg_C-effctor"/>
</dbReference>
<evidence type="ECO:0000259" key="2">
    <source>
        <dbReference type="SMART" id="SM00421"/>
    </source>
</evidence>
<organism evidence="3 4">
    <name type="scientific">Streptomyces indiaensis</name>
    <dbReference type="NCBI Taxonomy" id="284033"/>
    <lineage>
        <taxon>Bacteria</taxon>
        <taxon>Bacillati</taxon>
        <taxon>Actinomycetota</taxon>
        <taxon>Actinomycetes</taxon>
        <taxon>Kitasatosporales</taxon>
        <taxon>Streptomycetaceae</taxon>
        <taxon>Streptomyces</taxon>
    </lineage>
</organism>
<protein>
    <recommendedName>
        <fullName evidence="2">HTH luxR-type domain-containing protein</fullName>
    </recommendedName>
</protein>
<evidence type="ECO:0000313" key="4">
    <source>
        <dbReference type="Proteomes" id="UP001501474"/>
    </source>
</evidence>
<dbReference type="InterPro" id="IPR036388">
    <property type="entry name" value="WH-like_DNA-bd_sf"/>
</dbReference>
<comment type="caution">
    <text evidence="3">The sequence shown here is derived from an EMBL/GenBank/DDBJ whole genome shotgun (WGS) entry which is preliminary data.</text>
</comment>
<feature type="compositionally biased region" description="Low complexity" evidence="1">
    <location>
        <begin position="1"/>
        <end position="27"/>
    </location>
</feature>
<dbReference type="Pfam" id="PF00196">
    <property type="entry name" value="GerE"/>
    <property type="match status" value="1"/>
</dbReference>